<dbReference type="OrthoDB" id="2675272at2759"/>
<organism evidence="1 2">
    <name type="scientific">Paxillus rubicundulus Ve08.2h10</name>
    <dbReference type="NCBI Taxonomy" id="930991"/>
    <lineage>
        <taxon>Eukaryota</taxon>
        <taxon>Fungi</taxon>
        <taxon>Dikarya</taxon>
        <taxon>Basidiomycota</taxon>
        <taxon>Agaricomycotina</taxon>
        <taxon>Agaricomycetes</taxon>
        <taxon>Agaricomycetidae</taxon>
        <taxon>Boletales</taxon>
        <taxon>Paxilineae</taxon>
        <taxon>Paxillaceae</taxon>
        <taxon>Paxillus</taxon>
    </lineage>
</organism>
<protein>
    <submittedName>
        <fullName evidence="1">Uncharacterized protein</fullName>
    </submittedName>
</protein>
<dbReference type="AlphaFoldDB" id="A0A0D0DC66"/>
<proteinExistence type="predicted"/>
<gene>
    <name evidence="1" type="ORF">PAXRUDRAFT_19473</name>
</gene>
<name>A0A0D0DC66_9AGAM</name>
<accession>A0A0D0DC66</accession>
<dbReference type="HOGENOM" id="CLU_007337_0_1_1"/>
<keyword evidence="2" id="KW-1185">Reference proteome</keyword>
<dbReference type="Proteomes" id="UP000054538">
    <property type="component" value="Unassembled WGS sequence"/>
</dbReference>
<dbReference type="EMBL" id="KN828511">
    <property type="protein sequence ID" value="KIK74860.1"/>
    <property type="molecule type" value="Genomic_DNA"/>
</dbReference>
<reference evidence="2" key="2">
    <citation type="submission" date="2015-01" db="EMBL/GenBank/DDBJ databases">
        <title>Evolutionary Origins and Diversification of the Mycorrhizal Mutualists.</title>
        <authorList>
            <consortium name="DOE Joint Genome Institute"/>
            <consortium name="Mycorrhizal Genomics Consortium"/>
            <person name="Kohler A."/>
            <person name="Kuo A."/>
            <person name="Nagy L.G."/>
            <person name="Floudas D."/>
            <person name="Copeland A."/>
            <person name="Barry K.W."/>
            <person name="Cichocki N."/>
            <person name="Veneault-Fourrey C."/>
            <person name="LaButti K."/>
            <person name="Lindquist E.A."/>
            <person name="Lipzen A."/>
            <person name="Lundell T."/>
            <person name="Morin E."/>
            <person name="Murat C."/>
            <person name="Riley R."/>
            <person name="Ohm R."/>
            <person name="Sun H."/>
            <person name="Tunlid A."/>
            <person name="Henrissat B."/>
            <person name="Grigoriev I.V."/>
            <person name="Hibbett D.S."/>
            <person name="Martin F."/>
        </authorList>
    </citation>
    <scope>NUCLEOTIDE SEQUENCE [LARGE SCALE GENOMIC DNA]</scope>
    <source>
        <strain evidence="2">Ve08.2h10</strain>
    </source>
</reference>
<evidence type="ECO:0000313" key="1">
    <source>
        <dbReference type="EMBL" id="KIK74860.1"/>
    </source>
</evidence>
<sequence>MSDTLSFVQALKNASTTDPVAKLSDEALDRLHNPPTTPLVIDSHASYERVYCSCKLNFAGAPGAEDIISYHNVKRLIRTHTGIELILHDMCPKTSHAFTGPYSTLDKCYICQTSQWNEEKLQGSNGRIKVPAQQFTTIPVGPQLQACSRSPESAHEMRYLWEHTQKVLDDLQQLNGDILVVDDIVMGWDYLSAVLDGDIKEHNIVLMVSLDGAQLYDSKESDCWIYIWVILNISPAKRYHKLHVLPGGFIPGPNKPKNVDSFLFPGMHHLTALQCEGLPMWDPLTDLRYISNIYLIFTTADGPGLIYWDSMVGHSGKNGCRVYCGVIRHRKDRSTHYYPAPLHPHDHIVAGSDNRHINVFKLPQGGSHEYADNLRRIVSVHNQTQWDKMKTETGLTKPPLILGLNPALLSRSSPVHDDGHHASCRKSLGPSYFPLACWDWAVLMDNNTWKTHGEAVAAAGSHLPGSYDRKPRNIAEKLNTQYKTWEFQLYTFGLAPILLYGILPTQYWVNYCMLVHGFQIMCQHSLAQQQLQDAHVLLCSWELDFECKYYQRKHDRQEIRQPSKPYANLAREGVQWCQVNALISALPELDEPAKGLPYGTIDLKGGYALLHKRAKCSTLPDALVAQAIRNYLPHCEELPRITKWARLLLPNGQIARLAWREMLKPPEQLRISHNVKFILGEKVRVGEVQYFTQLATPALPGQPAEWHFHNVAILKLYSELNTELLHLSSQVLAASTLLNKVVISDVKAIQSIVAMIPKKLILPASEVEQDCFCMMERPGLNISDLGVPYSIYSEDDDDEPKGNDIE</sequence>
<evidence type="ECO:0000313" key="2">
    <source>
        <dbReference type="Proteomes" id="UP000054538"/>
    </source>
</evidence>
<dbReference type="InParanoid" id="A0A0D0DC66"/>
<reference evidence="1 2" key="1">
    <citation type="submission" date="2014-04" db="EMBL/GenBank/DDBJ databases">
        <authorList>
            <consortium name="DOE Joint Genome Institute"/>
            <person name="Kuo A."/>
            <person name="Kohler A."/>
            <person name="Jargeat P."/>
            <person name="Nagy L.G."/>
            <person name="Floudas D."/>
            <person name="Copeland A."/>
            <person name="Barry K.W."/>
            <person name="Cichocki N."/>
            <person name="Veneault-Fourrey C."/>
            <person name="LaButti K."/>
            <person name="Lindquist E.A."/>
            <person name="Lipzen A."/>
            <person name="Lundell T."/>
            <person name="Morin E."/>
            <person name="Murat C."/>
            <person name="Sun H."/>
            <person name="Tunlid A."/>
            <person name="Henrissat B."/>
            <person name="Grigoriev I.V."/>
            <person name="Hibbett D.S."/>
            <person name="Martin F."/>
            <person name="Nordberg H.P."/>
            <person name="Cantor M.N."/>
            <person name="Hua S.X."/>
        </authorList>
    </citation>
    <scope>NUCLEOTIDE SEQUENCE [LARGE SCALE GENOMIC DNA]</scope>
    <source>
        <strain evidence="1 2">Ve08.2h10</strain>
    </source>
</reference>